<protein>
    <submittedName>
        <fullName evidence="6">AcrR family transcriptional regulator</fullName>
    </submittedName>
</protein>
<dbReference type="InterPro" id="IPR016153">
    <property type="entry name" value="Heat_shock_Hsp33_N"/>
</dbReference>
<evidence type="ECO:0000256" key="2">
    <source>
        <dbReference type="ARBA" id="ARBA00023125"/>
    </source>
</evidence>
<evidence type="ECO:0000256" key="1">
    <source>
        <dbReference type="ARBA" id="ARBA00023015"/>
    </source>
</evidence>
<dbReference type="AlphaFoldDB" id="A0A7W4W5I5"/>
<dbReference type="EMBL" id="JACHWY010000002">
    <property type="protein sequence ID" value="MBB3047856.1"/>
    <property type="molecule type" value="Genomic_DNA"/>
</dbReference>
<dbReference type="PANTHER" id="PTHR30055">
    <property type="entry name" value="HTH-TYPE TRANSCRIPTIONAL REGULATOR RUTR"/>
    <property type="match status" value="1"/>
</dbReference>
<evidence type="ECO:0000256" key="4">
    <source>
        <dbReference type="PROSITE-ProRule" id="PRU00335"/>
    </source>
</evidence>
<evidence type="ECO:0000259" key="5">
    <source>
        <dbReference type="PROSITE" id="PS50977"/>
    </source>
</evidence>
<dbReference type="GO" id="GO:0006457">
    <property type="term" value="P:protein folding"/>
    <property type="evidence" value="ECO:0007669"/>
    <property type="project" value="InterPro"/>
</dbReference>
<dbReference type="GO" id="GO:0051082">
    <property type="term" value="F:unfolded protein binding"/>
    <property type="evidence" value="ECO:0007669"/>
    <property type="project" value="InterPro"/>
</dbReference>
<dbReference type="GO" id="GO:0003700">
    <property type="term" value="F:DNA-binding transcription factor activity"/>
    <property type="evidence" value="ECO:0007669"/>
    <property type="project" value="TreeGrafter"/>
</dbReference>
<sequence>MANPAHQSSSSLQTLSQRASREERREQLIKVAAHIVEFEGIDALKHARIAELAGCGRPLVYSYFPKKSDLYFAISESFYRRLEERFTCEEQYQAIRDFLAGDSNRSTQLESLIWDVIDEYGCAGLILRTVPELNEDFQAYHQELVSRYEFRWQRYFLELGADELAARLLLDNCTAITKNFALAYRRGELDRVTSLKRTLAALGALVQNDMQFIQKSLSKKSAL</sequence>
<evidence type="ECO:0000313" key="6">
    <source>
        <dbReference type="EMBL" id="MBB3047856.1"/>
    </source>
</evidence>
<dbReference type="PANTHER" id="PTHR30055:SF234">
    <property type="entry name" value="HTH-TYPE TRANSCRIPTIONAL REGULATOR BETI"/>
    <property type="match status" value="1"/>
</dbReference>
<dbReference type="Proteomes" id="UP000537130">
    <property type="component" value="Unassembled WGS sequence"/>
</dbReference>
<keyword evidence="3" id="KW-0804">Transcription</keyword>
<feature type="domain" description="HTH tetR-type" evidence="5">
    <location>
        <begin position="22"/>
        <end position="82"/>
    </location>
</feature>
<dbReference type="GO" id="GO:0000976">
    <property type="term" value="F:transcription cis-regulatory region binding"/>
    <property type="evidence" value="ECO:0007669"/>
    <property type="project" value="TreeGrafter"/>
</dbReference>
<keyword evidence="7" id="KW-1185">Reference proteome</keyword>
<organism evidence="6 7">
    <name type="scientific">Litorivivens lipolytica</name>
    <dbReference type="NCBI Taxonomy" id="1524264"/>
    <lineage>
        <taxon>Bacteria</taxon>
        <taxon>Pseudomonadati</taxon>
        <taxon>Pseudomonadota</taxon>
        <taxon>Gammaproteobacteria</taxon>
        <taxon>Litorivivens</taxon>
    </lineage>
</organism>
<gene>
    <name evidence="6" type="ORF">FHR99_002122</name>
</gene>
<dbReference type="Pfam" id="PF00440">
    <property type="entry name" value="TetR_N"/>
    <property type="match status" value="1"/>
</dbReference>
<dbReference type="InterPro" id="IPR001647">
    <property type="entry name" value="HTH_TetR"/>
</dbReference>
<proteinExistence type="predicted"/>
<evidence type="ECO:0000313" key="7">
    <source>
        <dbReference type="Proteomes" id="UP000537130"/>
    </source>
</evidence>
<comment type="caution">
    <text evidence="6">The sequence shown here is derived from an EMBL/GenBank/DDBJ whole genome shotgun (WGS) entry which is preliminary data.</text>
</comment>
<dbReference type="SUPFAM" id="SSF64397">
    <property type="entry name" value="Hsp33 domain"/>
    <property type="match status" value="1"/>
</dbReference>
<name>A0A7W4W5I5_9GAMM</name>
<dbReference type="GO" id="GO:0005737">
    <property type="term" value="C:cytoplasm"/>
    <property type="evidence" value="ECO:0007669"/>
    <property type="project" value="InterPro"/>
</dbReference>
<keyword evidence="2 4" id="KW-0238">DNA-binding</keyword>
<feature type="DNA-binding region" description="H-T-H motif" evidence="4">
    <location>
        <begin position="45"/>
        <end position="64"/>
    </location>
</feature>
<dbReference type="PROSITE" id="PS50977">
    <property type="entry name" value="HTH_TETR_2"/>
    <property type="match status" value="1"/>
</dbReference>
<dbReference type="InterPro" id="IPR009057">
    <property type="entry name" value="Homeodomain-like_sf"/>
</dbReference>
<reference evidence="6 7" key="1">
    <citation type="submission" date="2020-08" db="EMBL/GenBank/DDBJ databases">
        <title>Genomic Encyclopedia of Type Strains, Phase III (KMG-III): the genomes of soil and plant-associated and newly described type strains.</title>
        <authorList>
            <person name="Whitman W."/>
        </authorList>
    </citation>
    <scope>NUCLEOTIDE SEQUENCE [LARGE SCALE GENOMIC DNA]</scope>
    <source>
        <strain evidence="6 7">CECT 8654</strain>
    </source>
</reference>
<accession>A0A7W4W5I5</accession>
<dbReference type="SUPFAM" id="SSF46689">
    <property type="entry name" value="Homeodomain-like"/>
    <property type="match status" value="1"/>
</dbReference>
<dbReference type="RefSeq" id="WP_183410613.1">
    <property type="nucleotide sequence ID" value="NZ_JACHWY010000002.1"/>
</dbReference>
<keyword evidence="1" id="KW-0805">Transcription regulation</keyword>
<dbReference type="InterPro" id="IPR050109">
    <property type="entry name" value="HTH-type_TetR-like_transc_reg"/>
</dbReference>
<dbReference type="Gene3D" id="1.10.357.10">
    <property type="entry name" value="Tetracycline Repressor, domain 2"/>
    <property type="match status" value="1"/>
</dbReference>
<evidence type="ECO:0000256" key="3">
    <source>
        <dbReference type="ARBA" id="ARBA00023163"/>
    </source>
</evidence>